<reference evidence="1 2" key="1">
    <citation type="submission" date="2018-04" db="EMBL/GenBank/DDBJ databases">
        <authorList>
            <person name="Cha J.-S."/>
        </authorList>
    </citation>
    <scope>NUCLEOTIDE SEQUENCE [LARGE SCALE GENOMIC DNA]</scope>
    <source>
        <strain evidence="1 2">LMG5095</strain>
    </source>
</reference>
<organism evidence="1 2">
    <name type="scientific">Pseudomonas syringae pv. atrofaciens</name>
    <dbReference type="NCBI Taxonomy" id="192087"/>
    <lineage>
        <taxon>Bacteria</taxon>
        <taxon>Pseudomonadati</taxon>
        <taxon>Pseudomonadota</taxon>
        <taxon>Gammaproteobacteria</taxon>
        <taxon>Pseudomonadales</taxon>
        <taxon>Pseudomonadaceae</taxon>
        <taxon>Pseudomonas</taxon>
        <taxon>Pseudomonas syringae</taxon>
    </lineage>
</organism>
<dbReference type="RefSeq" id="WP_108232625.1">
    <property type="nucleotide sequence ID" value="NZ_CP028490.1"/>
</dbReference>
<sequence>MLNSEVLHDAQGHDGIPMIVATAMKIDFGVQISGYLICVVPDPLGMIGVIYGDDRGRFADGRSVRTSRKVASSTIEGYEVVQTLNSRYVICSWSGYSRDLYLGCAIENR</sequence>
<accession>A0AAD0MXQ0</accession>
<evidence type="ECO:0000313" key="1">
    <source>
        <dbReference type="EMBL" id="AVX26225.1"/>
    </source>
</evidence>
<dbReference type="Proteomes" id="UP000240475">
    <property type="component" value="Chromosome"/>
</dbReference>
<dbReference type="EMBL" id="CP028490">
    <property type="protein sequence ID" value="AVX26225.1"/>
    <property type="molecule type" value="Genomic_DNA"/>
</dbReference>
<protein>
    <submittedName>
        <fullName evidence="1">Uncharacterized protein</fullName>
    </submittedName>
</protein>
<evidence type="ECO:0000313" key="2">
    <source>
        <dbReference type="Proteomes" id="UP000240475"/>
    </source>
</evidence>
<name>A0AAD0MXQ0_PSESX</name>
<dbReference type="AlphaFoldDB" id="A0AAD0MXQ0"/>
<proteinExistence type="predicted"/>
<gene>
    <name evidence="1" type="ORF">DA456_24090</name>
</gene>